<evidence type="ECO:0000256" key="1">
    <source>
        <dbReference type="SAM" id="MobiDB-lite"/>
    </source>
</evidence>
<reference evidence="2" key="2">
    <citation type="submission" date="2020-02" db="EMBL/GenBank/DDBJ databases">
        <title>Identification and distribution of gene clusters putatively required for synthesis of sphingolipid metabolism inhibitors in phylogenetically diverse species of the filamentous fungus Fusarium.</title>
        <authorList>
            <person name="Kim H.-S."/>
            <person name="Busman M."/>
            <person name="Brown D.W."/>
            <person name="Divon H."/>
            <person name="Uhlig S."/>
            <person name="Proctor R.H."/>
        </authorList>
    </citation>
    <scope>NUCLEOTIDE SEQUENCE</scope>
    <source>
        <strain evidence="2">NRRL 25174</strain>
    </source>
</reference>
<dbReference type="AlphaFoldDB" id="A0A9P5AFW9"/>
<name>A0A9P5AFW9_9HYPO</name>
<protein>
    <submittedName>
        <fullName evidence="2">Uncharacterized protein</fullName>
    </submittedName>
</protein>
<proteinExistence type="predicted"/>
<gene>
    <name evidence="2" type="ORF">FBEOM_8130</name>
</gene>
<dbReference type="OrthoDB" id="4508730at2759"/>
<keyword evidence="3" id="KW-1185">Reference proteome</keyword>
<accession>A0A9P5AFW9</accession>
<organism evidence="2 3">
    <name type="scientific">Fusarium beomiforme</name>
    <dbReference type="NCBI Taxonomy" id="44412"/>
    <lineage>
        <taxon>Eukaryota</taxon>
        <taxon>Fungi</taxon>
        <taxon>Dikarya</taxon>
        <taxon>Ascomycota</taxon>
        <taxon>Pezizomycotina</taxon>
        <taxon>Sordariomycetes</taxon>
        <taxon>Hypocreomycetidae</taxon>
        <taxon>Hypocreales</taxon>
        <taxon>Nectriaceae</taxon>
        <taxon>Fusarium</taxon>
        <taxon>Fusarium burgessii species complex</taxon>
    </lineage>
</organism>
<reference evidence="2" key="1">
    <citation type="journal article" date="2017" name="Mycologia">
        <title>Fusarium algeriense, sp. nov., a novel toxigenic crown rot pathogen of durum wheat from Algeria is nested in the Fusarium burgessii species complex.</title>
        <authorList>
            <person name="Laraba I."/>
            <person name="Keddad A."/>
            <person name="Boureghda H."/>
            <person name="Abdallah N."/>
            <person name="Vaughan M.M."/>
            <person name="Proctor R.H."/>
            <person name="Busman M."/>
            <person name="O'Donnell K."/>
        </authorList>
    </citation>
    <scope>NUCLEOTIDE SEQUENCE</scope>
    <source>
        <strain evidence="2">NRRL 25174</strain>
    </source>
</reference>
<evidence type="ECO:0000313" key="2">
    <source>
        <dbReference type="EMBL" id="KAF4337968.1"/>
    </source>
</evidence>
<dbReference type="EMBL" id="PVQB02000373">
    <property type="protein sequence ID" value="KAF4337968.1"/>
    <property type="molecule type" value="Genomic_DNA"/>
</dbReference>
<dbReference type="Proteomes" id="UP000730481">
    <property type="component" value="Unassembled WGS sequence"/>
</dbReference>
<evidence type="ECO:0000313" key="3">
    <source>
        <dbReference type="Proteomes" id="UP000730481"/>
    </source>
</evidence>
<comment type="caution">
    <text evidence="2">The sequence shown here is derived from an EMBL/GenBank/DDBJ whole genome shotgun (WGS) entry which is preliminary data.</text>
</comment>
<feature type="region of interest" description="Disordered" evidence="1">
    <location>
        <begin position="1"/>
        <end position="31"/>
    </location>
</feature>
<sequence length="219" mass="26024">MKRRAHEVEESEAESSGDDRREHAKRPKRFKTYEEVTTKEDLELEMRYVKEVKHALVRAQSAEKTQTKPAPLRLGILRTFKLWSIDHVKHCPYEIAPVKYIEFYNEDPDPLRFTEKQLLTMIDDVTAHVYILSEDVCRMKMFTPPKHLSTKTHELRTNRGPVYIQFFDNNYLTLKMSREMVFSNLGGPIPKDAPPFFAYYGICERYMVDKEKKERMKKK</sequence>